<dbReference type="SUPFAM" id="SSF53474">
    <property type="entry name" value="alpha/beta-Hydrolases"/>
    <property type="match status" value="1"/>
</dbReference>
<dbReference type="EMBL" id="RJKE01000001">
    <property type="protein sequence ID" value="ROO86319.1"/>
    <property type="molecule type" value="Genomic_DNA"/>
</dbReference>
<dbReference type="OrthoDB" id="6646510at2"/>
<proteinExistence type="predicted"/>
<name>A0A3N1CYG9_9ACTN</name>
<organism evidence="3 4">
    <name type="scientific">Actinocorallia herbida</name>
    <dbReference type="NCBI Taxonomy" id="58109"/>
    <lineage>
        <taxon>Bacteria</taxon>
        <taxon>Bacillati</taxon>
        <taxon>Actinomycetota</taxon>
        <taxon>Actinomycetes</taxon>
        <taxon>Streptosporangiales</taxon>
        <taxon>Thermomonosporaceae</taxon>
        <taxon>Actinocorallia</taxon>
    </lineage>
</organism>
<protein>
    <recommendedName>
        <fullName evidence="5">Secreted protein</fullName>
    </recommendedName>
</protein>
<dbReference type="Gene3D" id="2.60.40.2030">
    <property type="match status" value="1"/>
</dbReference>
<reference evidence="3 4" key="1">
    <citation type="submission" date="2018-11" db="EMBL/GenBank/DDBJ databases">
        <title>Sequencing the genomes of 1000 actinobacteria strains.</title>
        <authorList>
            <person name="Klenk H.-P."/>
        </authorList>
    </citation>
    <scope>NUCLEOTIDE SEQUENCE [LARGE SCALE GENOMIC DNA]</scope>
    <source>
        <strain evidence="3 4">DSM 44254</strain>
    </source>
</reference>
<keyword evidence="4" id="KW-1185">Reference proteome</keyword>
<dbReference type="Proteomes" id="UP000272400">
    <property type="component" value="Unassembled WGS sequence"/>
</dbReference>
<keyword evidence="2" id="KW-0732">Signal</keyword>
<dbReference type="AlphaFoldDB" id="A0A3N1CYG9"/>
<evidence type="ECO:0000256" key="2">
    <source>
        <dbReference type="SAM" id="SignalP"/>
    </source>
</evidence>
<dbReference type="SUPFAM" id="SSF141072">
    <property type="entry name" value="CalX-like"/>
    <property type="match status" value="1"/>
</dbReference>
<feature type="signal peptide" evidence="2">
    <location>
        <begin position="1"/>
        <end position="32"/>
    </location>
</feature>
<sequence>MRKAPRAWARAALAVSAATALTTTLLTAPASAAPGGDWTVAEVDGGHLITLSLDEALPVRDAAPELAVDGESLGPAIESQDGRTLTLLTSDPRAADPGSVQVAWNGEVESPISARSFGLLPKPGKKPEKADADPAEPGRYSVQHAEYDLGDEAITLEGLGGRKAEIKASVYLPVNAKGERPVVVFLHGRHSACYDPVTRRTGNSAWPCPTGYQPILSDTGYTGPADVLAGHGYVVVSVAANGVNAQDANYSEDRGALARGEVVMRHLDLLAEANRGKGDARLVSLFKGRLDMDDIGLMGHSRGGEGVVKAALMNAGRKHPYGIEAVLPLAPTDFARATLPDVPMAVVLPYCDGDVSNQQGQHFYDDSLYADADDTAFKSSLMIMGTNHNYFNTEWTPGVATAPANDDWGNQNDAVCGLNASASRLTAAEQYAVGTAYIAGFFRLVQGGENQFLPLFDGSDEVPASAGRAEVHGVAQAPASERTDVAAFTSAASSAKVSGNATAAICASMLDRSPQTGLPSCATRLTTSQAPSWTPATYAPNVAATPVMRFSWADTTGRLTASVAKKDRRADRSDYLTFRVARDETVAADAELDLSVTVVDGRGRTATVNVADVGDSLTAFPGTASPLGKTWLRSVRIPVDGFAKVDTKDIRSIVLGGASATGAVYLADLGFTDLRVGRATLDELPQVSVEGATVVEGDGPGTATVRVSLSERTRVPVTVNLQSLATGTAPVITQNTAVVTIPAGRTSGTFTIPLVGNDTVATAAQSYQVIATVPANATIGAGFARLVVTDDD</sequence>
<comment type="caution">
    <text evidence="3">The sequence shown here is derived from an EMBL/GenBank/DDBJ whole genome shotgun (WGS) entry which is preliminary data.</text>
</comment>
<dbReference type="RefSeq" id="WP_123665732.1">
    <property type="nucleotide sequence ID" value="NZ_RJKE01000001.1"/>
</dbReference>
<feature type="chain" id="PRO_5017929182" description="Secreted protein" evidence="2">
    <location>
        <begin position="33"/>
        <end position="792"/>
    </location>
</feature>
<evidence type="ECO:0000313" key="3">
    <source>
        <dbReference type="EMBL" id="ROO86319.1"/>
    </source>
</evidence>
<feature type="region of interest" description="Disordered" evidence="1">
    <location>
        <begin position="115"/>
        <end position="137"/>
    </location>
</feature>
<evidence type="ECO:0008006" key="5">
    <source>
        <dbReference type="Google" id="ProtNLM"/>
    </source>
</evidence>
<gene>
    <name evidence="3" type="ORF">EDD29_3883</name>
</gene>
<dbReference type="InterPro" id="IPR038081">
    <property type="entry name" value="CalX-like_sf"/>
</dbReference>
<dbReference type="Gene3D" id="3.40.50.1820">
    <property type="entry name" value="alpha/beta hydrolase"/>
    <property type="match status" value="1"/>
</dbReference>
<dbReference type="InterPro" id="IPR029058">
    <property type="entry name" value="AB_hydrolase_fold"/>
</dbReference>
<evidence type="ECO:0000313" key="4">
    <source>
        <dbReference type="Proteomes" id="UP000272400"/>
    </source>
</evidence>
<accession>A0A3N1CYG9</accession>
<evidence type="ECO:0000256" key="1">
    <source>
        <dbReference type="SAM" id="MobiDB-lite"/>
    </source>
</evidence>